<feature type="domain" description="Translation elongation factor EFTs/EF1B dimerisation" evidence="9">
    <location>
        <begin position="70"/>
        <end position="273"/>
    </location>
</feature>
<proteinExistence type="inferred from homology"/>
<evidence type="ECO:0000259" key="9">
    <source>
        <dbReference type="Pfam" id="PF00889"/>
    </source>
</evidence>
<keyword evidence="6" id="KW-0963">Cytoplasm</keyword>
<dbReference type="PANTHER" id="PTHR11741">
    <property type="entry name" value="ELONGATION FACTOR TS"/>
    <property type="match status" value="1"/>
</dbReference>
<evidence type="ECO:0000256" key="5">
    <source>
        <dbReference type="ARBA" id="ARBA00025453"/>
    </source>
</evidence>
<dbReference type="NCBIfam" id="TIGR00116">
    <property type="entry name" value="tsf"/>
    <property type="match status" value="1"/>
</dbReference>
<evidence type="ECO:0000256" key="1">
    <source>
        <dbReference type="ARBA" id="ARBA00005532"/>
    </source>
</evidence>
<evidence type="ECO:0000256" key="2">
    <source>
        <dbReference type="ARBA" id="ARBA00016956"/>
    </source>
</evidence>
<reference evidence="10" key="1">
    <citation type="submission" date="2023-11" db="EMBL/GenBank/DDBJ databases">
        <title>Completed genome sequence of Mycoplasma equirhinis type strain M432/72.</title>
        <authorList>
            <person name="Spergser J."/>
        </authorList>
    </citation>
    <scope>NUCLEOTIDE SEQUENCE [LARGE SCALE GENOMIC DNA]</scope>
    <source>
        <strain evidence="10">M432/72</strain>
    </source>
</reference>
<evidence type="ECO:0000256" key="4">
    <source>
        <dbReference type="ARBA" id="ARBA00022917"/>
    </source>
</evidence>
<dbReference type="InterPro" id="IPR001816">
    <property type="entry name" value="Transl_elong_EFTs/EF1B"/>
</dbReference>
<gene>
    <name evidence="6 10" type="primary">tsf</name>
    <name evidence="10" type="ORF">R9B83_02935</name>
</gene>
<evidence type="ECO:0000313" key="10">
    <source>
        <dbReference type="EMBL" id="WPB53919.1"/>
    </source>
</evidence>
<dbReference type="Proteomes" id="UP001303601">
    <property type="component" value="Chromosome"/>
</dbReference>
<dbReference type="PROSITE" id="PS01127">
    <property type="entry name" value="EF_TS_2"/>
    <property type="match status" value="1"/>
</dbReference>
<dbReference type="RefSeq" id="WP_140031222.1">
    <property type="nucleotide sequence ID" value="NZ_CP137845.1"/>
</dbReference>
<evidence type="ECO:0000256" key="3">
    <source>
        <dbReference type="ARBA" id="ARBA00022768"/>
    </source>
</evidence>
<evidence type="ECO:0000313" key="11">
    <source>
        <dbReference type="Proteomes" id="UP001303601"/>
    </source>
</evidence>
<dbReference type="InterPro" id="IPR014039">
    <property type="entry name" value="Transl_elong_EFTs/EF1B_dimer"/>
</dbReference>
<dbReference type="InterPro" id="IPR009060">
    <property type="entry name" value="UBA-like_sf"/>
</dbReference>
<dbReference type="Gene3D" id="1.10.8.10">
    <property type="entry name" value="DNA helicase RuvA subunit, C-terminal domain"/>
    <property type="match status" value="1"/>
</dbReference>
<dbReference type="PANTHER" id="PTHR11741:SF0">
    <property type="entry name" value="ELONGATION FACTOR TS, MITOCHONDRIAL"/>
    <property type="match status" value="1"/>
</dbReference>
<keyword evidence="11" id="KW-1185">Reference proteome</keyword>
<dbReference type="GeneID" id="94493832"/>
<protein>
    <recommendedName>
        <fullName evidence="2 6">Elongation factor Ts</fullName>
        <shortName evidence="6">EF-Ts</shortName>
    </recommendedName>
</protein>
<dbReference type="GO" id="GO:0003746">
    <property type="term" value="F:translation elongation factor activity"/>
    <property type="evidence" value="ECO:0007669"/>
    <property type="project" value="UniProtKB-KW"/>
</dbReference>
<organism evidence="10 11">
    <name type="scientific">Metamycoplasma equirhinis</name>
    <dbReference type="NCBI Taxonomy" id="92402"/>
    <lineage>
        <taxon>Bacteria</taxon>
        <taxon>Bacillati</taxon>
        <taxon>Mycoplasmatota</taxon>
        <taxon>Mycoplasmoidales</taxon>
        <taxon>Metamycoplasmataceae</taxon>
        <taxon>Metamycoplasma</taxon>
    </lineage>
</organism>
<dbReference type="InterPro" id="IPR036402">
    <property type="entry name" value="EF-Ts_dimer_sf"/>
</dbReference>
<dbReference type="SUPFAM" id="SSF46934">
    <property type="entry name" value="UBA-like"/>
    <property type="match status" value="1"/>
</dbReference>
<dbReference type="PROSITE" id="PS01126">
    <property type="entry name" value="EF_TS_1"/>
    <property type="match status" value="1"/>
</dbReference>
<comment type="similarity">
    <text evidence="1 6 7">Belongs to the EF-Ts family.</text>
</comment>
<dbReference type="CDD" id="cd14275">
    <property type="entry name" value="UBA_EF-Ts"/>
    <property type="match status" value="1"/>
</dbReference>
<dbReference type="Gene3D" id="3.30.479.20">
    <property type="entry name" value="Elongation factor Ts, dimerisation domain"/>
    <property type="match status" value="2"/>
</dbReference>
<dbReference type="SUPFAM" id="SSF54713">
    <property type="entry name" value="Elongation factor Ts (EF-Ts), dimerisation domain"/>
    <property type="match status" value="2"/>
</dbReference>
<comment type="function">
    <text evidence="5 6 7">Associates with the EF-Tu.GDP complex and induces the exchange of GDP to GTP. It remains bound to the aminoacyl-tRNA.EF-Tu.GTP complex up to the GTP hydrolysis stage on the ribosome.</text>
</comment>
<sequence>MSVDLTKLKELRERTNSGFLDCKNALEETNNNIEEAIQWLQEKGIVKAAKKSGRIAAEGIVRTHIEGNSAILFELNSETDFVAKNQLFIDLSNKIAQKLIETKFETEEDLKSIIIDGMTIEENCNSLTAKIGEKITFRRAIKYEAQADEVVAGYTHANNRVAVIAIAKGQDQESLRHLTMHIAALNPAYIFEKDICEVELKGIHEKIDADPKLNGKPEKIQQSMKAGMLRKEFVDKGVLMYQPFVMDDSKIVSKFLEDSKLKLLCAKRFEVGEGIEKKTVDFATEVAEQMKM</sequence>
<evidence type="ECO:0000256" key="8">
    <source>
        <dbReference type="RuleBase" id="RU000643"/>
    </source>
</evidence>
<evidence type="ECO:0000256" key="7">
    <source>
        <dbReference type="RuleBase" id="RU000642"/>
    </source>
</evidence>
<feature type="region of interest" description="Involved in Mg(2+) ion dislocation from EF-Tu" evidence="6">
    <location>
        <begin position="79"/>
        <end position="82"/>
    </location>
</feature>
<evidence type="ECO:0000256" key="6">
    <source>
        <dbReference type="HAMAP-Rule" id="MF_00050"/>
    </source>
</evidence>
<name>A0ABZ0PAC8_9BACT</name>
<keyword evidence="3 6" id="KW-0251">Elongation factor</keyword>
<dbReference type="Pfam" id="PF00889">
    <property type="entry name" value="EF_TS"/>
    <property type="match status" value="1"/>
</dbReference>
<dbReference type="InterPro" id="IPR018101">
    <property type="entry name" value="Transl_elong_Ts_CS"/>
</dbReference>
<dbReference type="EMBL" id="CP137845">
    <property type="protein sequence ID" value="WPB53919.1"/>
    <property type="molecule type" value="Genomic_DNA"/>
</dbReference>
<keyword evidence="4 6" id="KW-0648">Protein biosynthesis</keyword>
<dbReference type="HAMAP" id="MF_00050">
    <property type="entry name" value="EF_Ts"/>
    <property type="match status" value="1"/>
</dbReference>
<comment type="subcellular location">
    <subcellularLocation>
        <location evidence="6 8">Cytoplasm</location>
    </subcellularLocation>
</comment>
<accession>A0ABZ0PAC8</accession>
<dbReference type="Gene3D" id="1.10.286.20">
    <property type="match status" value="1"/>
</dbReference>